<feature type="domain" description="Double zinc ribbon" evidence="2">
    <location>
        <begin position="16"/>
        <end position="72"/>
    </location>
</feature>
<sequence length="231" mass="25721">MRLSPTNALHGMFHTLLHLLMPLRCLVCGDPGHDGLDLCDACLAGLPWSGRACLRCALPLPDTALIVCGTCREEVPPQAATHASLLYLPPVDQLLVRYKFRQDLAAGRLLAQLMQRAPPPWSCPPLVPVPLHHRRLRQRGYNQAAELCRLLPMPVWHGLYRRRHTAPQSERSAEQRRENLFDAFDVRGPVPARLTVVDDVMTTGSTVMEIAETLRLAGAGEVRVWVCARVP</sequence>
<comment type="caution">
    <text evidence="3">The sequence shown here is derived from an EMBL/GenBank/DDBJ whole genome shotgun (WGS) entry which is preliminary data.</text>
</comment>
<evidence type="ECO:0000259" key="2">
    <source>
        <dbReference type="Pfam" id="PF18912"/>
    </source>
</evidence>
<dbReference type="InterPro" id="IPR029057">
    <property type="entry name" value="PRTase-like"/>
</dbReference>
<dbReference type="CDD" id="cd06223">
    <property type="entry name" value="PRTases_typeI"/>
    <property type="match status" value="1"/>
</dbReference>
<keyword evidence="4" id="KW-1185">Reference proteome</keyword>
<dbReference type="Proteomes" id="UP000051757">
    <property type="component" value="Unassembled WGS sequence"/>
</dbReference>
<comment type="similarity">
    <text evidence="1">Belongs to the ComF/GntX family.</text>
</comment>
<name>A0A0R0AUD0_9GAMM</name>
<dbReference type="PANTHER" id="PTHR47505:SF1">
    <property type="entry name" value="DNA UTILIZATION PROTEIN YHGH"/>
    <property type="match status" value="1"/>
</dbReference>
<dbReference type="InterPro" id="IPR051910">
    <property type="entry name" value="ComF/GntX_DNA_util-trans"/>
</dbReference>
<evidence type="ECO:0000313" key="4">
    <source>
        <dbReference type="Proteomes" id="UP000051757"/>
    </source>
</evidence>
<evidence type="ECO:0000313" key="3">
    <source>
        <dbReference type="EMBL" id="KRG48704.1"/>
    </source>
</evidence>
<dbReference type="SUPFAM" id="SSF53271">
    <property type="entry name" value="PRTase-like"/>
    <property type="match status" value="1"/>
</dbReference>
<reference evidence="3 4" key="1">
    <citation type="journal article" date="2016" name="Front. Microbiol.">
        <title>Genome Sequence of Type Strains of Genus Stenotrophomonas.</title>
        <authorList>
            <person name="Patil P.P."/>
            <person name="Midha S."/>
            <person name="Kumar S."/>
            <person name="Patil P.B."/>
        </authorList>
    </citation>
    <scope>NUCLEOTIDE SEQUENCE [LARGE SCALE GENOMIC DNA]</scope>
    <source>
        <strain evidence="3 4">LMG 978</strain>
    </source>
</reference>
<dbReference type="InterPro" id="IPR044005">
    <property type="entry name" value="DZR_2"/>
</dbReference>
<gene>
    <name evidence="3" type="ORF">ARC23_02430</name>
</gene>
<proteinExistence type="inferred from homology"/>
<dbReference type="OrthoDB" id="9793412at2"/>
<evidence type="ECO:0000256" key="1">
    <source>
        <dbReference type="ARBA" id="ARBA00008007"/>
    </source>
</evidence>
<dbReference type="Gene3D" id="3.40.50.2020">
    <property type="match status" value="1"/>
</dbReference>
<dbReference type="EMBL" id="LLXV01000055">
    <property type="protein sequence ID" value="KRG48704.1"/>
    <property type="molecule type" value="Genomic_DNA"/>
</dbReference>
<dbReference type="AlphaFoldDB" id="A0A0R0AUD0"/>
<dbReference type="InterPro" id="IPR000836">
    <property type="entry name" value="PRTase_dom"/>
</dbReference>
<dbReference type="PANTHER" id="PTHR47505">
    <property type="entry name" value="DNA UTILIZATION PROTEIN YHGH"/>
    <property type="match status" value="1"/>
</dbReference>
<protein>
    <submittedName>
        <fullName evidence="3">Competence protein ComF</fullName>
    </submittedName>
</protein>
<accession>A0A0R0AUD0</accession>
<organism evidence="3 4">
    <name type="scientific">Stenotrophomonas beteli</name>
    <dbReference type="NCBI Taxonomy" id="3384461"/>
    <lineage>
        <taxon>Bacteria</taxon>
        <taxon>Pseudomonadati</taxon>
        <taxon>Pseudomonadota</taxon>
        <taxon>Gammaproteobacteria</taxon>
        <taxon>Lysobacterales</taxon>
        <taxon>Lysobacteraceae</taxon>
        <taxon>Stenotrophomonas</taxon>
        <taxon>Stenotrophomonas maltophilia group</taxon>
    </lineage>
</organism>
<dbReference type="Pfam" id="PF18912">
    <property type="entry name" value="DZR_2"/>
    <property type="match status" value="1"/>
</dbReference>